<feature type="non-terminal residue" evidence="1">
    <location>
        <position position="1"/>
    </location>
</feature>
<dbReference type="AlphaFoldDB" id="A0A6G0MVU0"/>
<protein>
    <submittedName>
        <fullName evidence="1">Uncharacterized protein</fullName>
    </submittedName>
</protein>
<reference evidence="1 2" key="1">
    <citation type="submission" date="2018-09" db="EMBL/GenBank/DDBJ databases">
        <title>Genomic investigation of the strawberry pathogen Phytophthora fragariae indicates pathogenicity is determined by transcriptional variation in three key races.</title>
        <authorList>
            <person name="Adams T.M."/>
            <person name="Armitage A.D."/>
            <person name="Sobczyk M.K."/>
            <person name="Bates H.J."/>
            <person name="Dunwell J.M."/>
            <person name="Nellist C.F."/>
            <person name="Harrison R.J."/>
        </authorList>
    </citation>
    <scope>NUCLEOTIDE SEQUENCE [LARGE SCALE GENOMIC DNA]</scope>
    <source>
        <strain evidence="1 2">BC-23</strain>
    </source>
</reference>
<dbReference type="Proteomes" id="UP000476176">
    <property type="component" value="Unassembled WGS sequence"/>
</dbReference>
<sequence length="349" mass="38599">VLTSDSASTRTFAVFTYVRRTNSASFGGNRRASCRKRKIKADACGFVRGGLDTILFRRGAGSSLQVFVRGLVLHALYVLSMQAVAARAGGTLSSYALTQLHRFCVFKLVLRRLSPHASIQRTIKYEELPTSELLAKFADLVAAATHVNNLKLDRADFAEHPLVQTHSSITSDASTFMYMSCVLTTRCYSTTKADGINAALEICMLNMTGSNRRCKCSLELLLTEGVEVSVSTRWNKRRTAEGSCYGRKTGLQDKSPHPGLAVAGQDKVRLRSWWECLSRPRSVKNLERISIRVGEESTGASMGANLTVGRRGACIVLPMELYDAFYAPSHVQDKYDLPKRDEIDLRART</sequence>
<evidence type="ECO:0000313" key="1">
    <source>
        <dbReference type="EMBL" id="KAE9183701.1"/>
    </source>
</evidence>
<accession>A0A6G0MVU0</accession>
<dbReference type="EMBL" id="QXGC01002624">
    <property type="protein sequence ID" value="KAE9183701.1"/>
    <property type="molecule type" value="Genomic_DNA"/>
</dbReference>
<name>A0A6G0MVU0_9STRA</name>
<evidence type="ECO:0000313" key="2">
    <source>
        <dbReference type="Proteomes" id="UP000476176"/>
    </source>
</evidence>
<organism evidence="1 2">
    <name type="scientific">Phytophthora fragariae</name>
    <dbReference type="NCBI Taxonomy" id="53985"/>
    <lineage>
        <taxon>Eukaryota</taxon>
        <taxon>Sar</taxon>
        <taxon>Stramenopiles</taxon>
        <taxon>Oomycota</taxon>
        <taxon>Peronosporomycetes</taxon>
        <taxon>Peronosporales</taxon>
        <taxon>Peronosporaceae</taxon>
        <taxon>Phytophthora</taxon>
    </lineage>
</organism>
<gene>
    <name evidence="1" type="ORF">PF004_g23873</name>
</gene>
<comment type="caution">
    <text evidence="1">The sequence shown here is derived from an EMBL/GenBank/DDBJ whole genome shotgun (WGS) entry which is preliminary data.</text>
</comment>
<proteinExistence type="predicted"/>